<accession>A0AAU6TYQ0</accession>
<gene>
    <name evidence="1" type="ORF">MRM81_07765</name>
</gene>
<proteinExistence type="predicted"/>
<name>A0AAU6TYQ0_UNCXX</name>
<organism evidence="1">
    <name type="scientific">bacterium 19GA11TI05</name>
    <dbReference type="NCBI Taxonomy" id="2920688"/>
    <lineage>
        <taxon>Bacteria</taxon>
    </lineage>
</organism>
<dbReference type="AlphaFoldDB" id="A0AAU6TYQ0"/>
<dbReference type="EMBL" id="CP095362">
    <property type="protein sequence ID" value="XAG66900.1"/>
    <property type="molecule type" value="Genomic_DNA"/>
</dbReference>
<evidence type="ECO:0000313" key="1">
    <source>
        <dbReference type="EMBL" id="XAG66900.1"/>
    </source>
</evidence>
<reference evidence="1" key="1">
    <citation type="submission" date="2022-03" db="EMBL/GenBank/DDBJ databases">
        <title>Sea Food Isolates.</title>
        <authorList>
            <person name="Li c."/>
        </authorList>
    </citation>
    <scope>NUCLEOTIDE SEQUENCE</scope>
    <source>
        <strain evidence="1">19GA11TI05</strain>
    </source>
</reference>
<sequence>MSKIHKIKLKLGGTKPDELPQAKLVQYLAALTKMCGESDVHFSSVEEGSAELISYTKSQGTYGSVIANINASIASESKDYRDIAKYLARDNYTAQILSEDNIVIGSITPHIEPKPIAITKKTKVQGQLYNIGGRDETIPVKLLGANNEILNCEANQQTATQLAKYLFKKIRVHGVGDWESINGIWKLKKLKIEKFELLKDISIKQALSILKEDENNKWDEMEDREDILHKVRSIN</sequence>
<protein>
    <submittedName>
        <fullName evidence="1">Uncharacterized protein</fullName>
    </submittedName>
</protein>